<reference evidence="2 3" key="1">
    <citation type="journal article" date="2019" name="Sci. Rep.">
        <title>Orb-weaving spider Araneus ventricosus genome elucidates the spidroin gene catalogue.</title>
        <authorList>
            <person name="Kono N."/>
            <person name="Nakamura H."/>
            <person name="Ohtoshi R."/>
            <person name="Moran D.A.P."/>
            <person name="Shinohara A."/>
            <person name="Yoshida Y."/>
            <person name="Fujiwara M."/>
            <person name="Mori M."/>
            <person name="Tomita M."/>
            <person name="Arakawa K."/>
        </authorList>
    </citation>
    <scope>NUCLEOTIDE SEQUENCE [LARGE SCALE GENOMIC DNA]</scope>
</reference>
<proteinExistence type="predicted"/>
<dbReference type="AlphaFoldDB" id="A0A4Y2LF50"/>
<accession>A0A4Y2LF50</accession>
<name>A0A4Y2LF50_ARAVE</name>
<evidence type="ECO:0000313" key="2">
    <source>
        <dbReference type="EMBL" id="GBN12226.1"/>
    </source>
</evidence>
<dbReference type="Proteomes" id="UP000499080">
    <property type="component" value="Unassembled WGS sequence"/>
</dbReference>
<comment type="caution">
    <text evidence="2">The sequence shown here is derived from an EMBL/GenBank/DDBJ whole genome shotgun (WGS) entry which is preliminary data.</text>
</comment>
<sequence length="108" mass="12311">MFTNIWQEKIYHWDIFSVTKGNHIEPMRKSPLRMMRGERLWVAVGDRGQPHDKSLRRNLSATPQRGSTKGFLSLEEERGDETGLNSDLEIGEDWKSGLSSRSCTCTGA</sequence>
<gene>
    <name evidence="2" type="ORF">AVEN_115436_1</name>
</gene>
<feature type="region of interest" description="Disordered" evidence="1">
    <location>
        <begin position="46"/>
        <end position="88"/>
    </location>
</feature>
<protein>
    <submittedName>
        <fullName evidence="2">Uncharacterized protein</fullName>
    </submittedName>
</protein>
<organism evidence="2 3">
    <name type="scientific">Araneus ventricosus</name>
    <name type="common">Orbweaver spider</name>
    <name type="synonym">Epeira ventricosa</name>
    <dbReference type="NCBI Taxonomy" id="182803"/>
    <lineage>
        <taxon>Eukaryota</taxon>
        <taxon>Metazoa</taxon>
        <taxon>Ecdysozoa</taxon>
        <taxon>Arthropoda</taxon>
        <taxon>Chelicerata</taxon>
        <taxon>Arachnida</taxon>
        <taxon>Araneae</taxon>
        <taxon>Araneomorphae</taxon>
        <taxon>Entelegynae</taxon>
        <taxon>Araneoidea</taxon>
        <taxon>Araneidae</taxon>
        <taxon>Araneus</taxon>
    </lineage>
</organism>
<feature type="compositionally biased region" description="Polar residues" evidence="1">
    <location>
        <begin position="57"/>
        <end position="67"/>
    </location>
</feature>
<evidence type="ECO:0000256" key="1">
    <source>
        <dbReference type="SAM" id="MobiDB-lite"/>
    </source>
</evidence>
<evidence type="ECO:0000313" key="3">
    <source>
        <dbReference type="Proteomes" id="UP000499080"/>
    </source>
</evidence>
<keyword evidence="3" id="KW-1185">Reference proteome</keyword>
<dbReference type="EMBL" id="BGPR01005659">
    <property type="protein sequence ID" value="GBN12226.1"/>
    <property type="molecule type" value="Genomic_DNA"/>
</dbReference>